<dbReference type="OrthoDB" id="3070088at2759"/>
<dbReference type="Proteomes" id="UP000772434">
    <property type="component" value="Unassembled WGS sequence"/>
</dbReference>
<keyword evidence="2" id="KW-1185">Reference proteome</keyword>
<comment type="caution">
    <text evidence="1">The sequence shown here is derived from an EMBL/GenBank/DDBJ whole genome shotgun (WGS) entry which is preliminary data.</text>
</comment>
<gene>
    <name evidence="1" type="ORF">BDP27DRAFT_1362769</name>
</gene>
<dbReference type="AlphaFoldDB" id="A0A9P5U8S3"/>
<sequence>MTFPNFGVQRNSACHRETGFHIGGYAWHPDAGASIFAGTKSLEKVKATNGTQMLTQAEDIGLQIVVTQLVEHKVGVEHCLFENEEGGVPKPMFSNFVERAWKYQVRVKNWPVGVPFLNIGVRLKKGYVTGVDMLNKYKAGDLNKICGPIFSK</sequence>
<evidence type="ECO:0000313" key="2">
    <source>
        <dbReference type="Proteomes" id="UP000772434"/>
    </source>
</evidence>
<reference evidence="1" key="1">
    <citation type="submission" date="2020-11" db="EMBL/GenBank/DDBJ databases">
        <authorList>
            <consortium name="DOE Joint Genome Institute"/>
            <person name="Ahrendt S."/>
            <person name="Riley R."/>
            <person name="Andreopoulos W."/>
            <person name="Labutti K."/>
            <person name="Pangilinan J."/>
            <person name="Ruiz-Duenas F.J."/>
            <person name="Barrasa J.M."/>
            <person name="Sanchez-Garcia M."/>
            <person name="Camarero S."/>
            <person name="Miyauchi S."/>
            <person name="Serrano A."/>
            <person name="Linde D."/>
            <person name="Babiker R."/>
            <person name="Drula E."/>
            <person name="Ayuso-Fernandez I."/>
            <person name="Pacheco R."/>
            <person name="Padilla G."/>
            <person name="Ferreira P."/>
            <person name="Barriuso J."/>
            <person name="Kellner H."/>
            <person name="Castanera R."/>
            <person name="Alfaro M."/>
            <person name="Ramirez L."/>
            <person name="Pisabarro A.G."/>
            <person name="Kuo A."/>
            <person name="Tritt A."/>
            <person name="Lipzen A."/>
            <person name="He G."/>
            <person name="Yan M."/>
            <person name="Ng V."/>
            <person name="Cullen D."/>
            <person name="Martin F."/>
            <person name="Rosso M.-N."/>
            <person name="Henrissat B."/>
            <person name="Hibbett D."/>
            <person name="Martinez A.T."/>
            <person name="Grigoriev I.V."/>
        </authorList>
    </citation>
    <scope>NUCLEOTIDE SEQUENCE</scope>
    <source>
        <strain evidence="1">AH 40177</strain>
    </source>
</reference>
<evidence type="ECO:0000313" key="1">
    <source>
        <dbReference type="EMBL" id="KAF9070189.1"/>
    </source>
</evidence>
<protein>
    <submittedName>
        <fullName evidence="1">Uncharacterized protein</fullName>
    </submittedName>
</protein>
<dbReference type="EMBL" id="JADNRY010000043">
    <property type="protein sequence ID" value="KAF9070189.1"/>
    <property type="molecule type" value="Genomic_DNA"/>
</dbReference>
<proteinExistence type="predicted"/>
<organism evidence="1 2">
    <name type="scientific">Rhodocollybia butyracea</name>
    <dbReference type="NCBI Taxonomy" id="206335"/>
    <lineage>
        <taxon>Eukaryota</taxon>
        <taxon>Fungi</taxon>
        <taxon>Dikarya</taxon>
        <taxon>Basidiomycota</taxon>
        <taxon>Agaricomycotina</taxon>
        <taxon>Agaricomycetes</taxon>
        <taxon>Agaricomycetidae</taxon>
        <taxon>Agaricales</taxon>
        <taxon>Marasmiineae</taxon>
        <taxon>Omphalotaceae</taxon>
        <taxon>Rhodocollybia</taxon>
    </lineage>
</organism>
<accession>A0A9P5U8S3</accession>
<name>A0A9P5U8S3_9AGAR</name>